<accession>A0A1E5W3D3</accession>
<feature type="non-terminal residue" evidence="1">
    <location>
        <position position="1"/>
    </location>
</feature>
<organism evidence="1 2">
    <name type="scientific">Dichanthelium oligosanthes</name>
    <dbReference type="NCBI Taxonomy" id="888268"/>
    <lineage>
        <taxon>Eukaryota</taxon>
        <taxon>Viridiplantae</taxon>
        <taxon>Streptophyta</taxon>
        <taxon>Embryophyta</taxon>
        <taxon>Tracheophyta</taxon>
        <taxon>Spermatophyta</taxon>
        <taxon>Magnoliopsida</taxon>
        <taxon>Liliopsida</taxon>
        <taxon>Poales</taxon>
        <taxon>Poaceae</taxon>
        <taxon>PACMAD clade</taxon>
        <taxon>Panicoideae</taxon>
        <taxon>Panicodae</taxon>
        <taxon>Paniceae</taxon>
        <taxon>Dichantheliinae</taxon>
        <taxon>Dichanthelium</taxon>
    </lineage>
</organism>
<reference evidence="1 2" key="1">
    <citation type="submission" date="2016-09" db="EMBL/GenBank/DDBJ databases">
        <title>The draft genome of Dichanthelium oligosanthes: A C3 panicoid grass species.</title>
        <authorList>
            <person name="Studer A.J."/>
            <person name="Schnable J.C."/>
            <person name="Brutnell T.P."/>
        </authorList>
    </citation>
    <scope>NUCLEOTIDE SEQUENCE [LARGE SCALE GENOMIC DNA]</scope>
    <source>
        <strain evidence="2">cv. Kellogg 1175</strain>
        <tissue evidence="1">Leaf</tissue>
    </source>
</reference>
<proteinExistence type="predicted"/>
<dbReference type="Proteomes" id="UP000095767">
    <property type="component" value="Unassembled WGS sequence"/>
</dbReference>
<keyword evidence="2" id="KW-1185">Reference proteome</keyword>
<name>A0A1E5W3D3_9POAL</name>
<evidence type="ECO:0000313" key="1">
    <source>
        <dbReference type="EMBL" id="OEL31913.1"/>
    </source>
</evidence>
<gene>
    <name evidence="1" type="ORF">BAE44_0007068</name>
</gene>
<dbReference type="EMBL" id="LWDX02022533">
    <property type="protein sequence ID" value="OEL31913.1"/>
    <property type="molecule type" value="Genomic_DNA"/>
</dbReference>
<sequence>LYNSNKIHRLMHVKIRKFDILSSKNKKLPSLKVRWTKDQILGYCYKLIVFKSYENL</sequence>
<comment type="caution">
    <text evidence="1">The sequence shown here is derived from an EMBL/GenBank/DDBJ whole genome shotgun (WGS) entry which is preliminary data.</text>
</comment>
<evidence type="ECO:0000313" key="2">
    <source>
        <dbReference type="Proteomes" id="UP000095767"/>
    </source>
</evidence>
<protein>
    <submittedName>
        <fullName evidence="1">Uncharacterized protein</fullName>
    </submittedName>
</protein>
<dbReference type="AlphaFoldDB" id="A0A1E5W3D3"/>